<feature type="transmembrane region" description="Helical" evidence="1">
    <location>
        <begin position="64"/>
        <end position="84"/>
    </location>
</feature>
<feature type="transmembrane region" description="Helical" evidence="1">
    <location>
        <begin position="125"/>
        <end position="142"/>
    </location>
</feature>
<dbReference type="AlphaFoldDB" id="A0A6B2KW17"/>
<dbReference type="InterPro" id="IPR000326">
    <property type="entry name" value="PAP2/HPO"/>
</dbReference>
<feature type="transmembrane region" description="Helical" evidence="1">
    <location>
        <begin position="154"/>
        <end position="171"/>
    </location>
</feature>
<feature type="transmembrane region" description="Helical" evidence="1">
    <location>
        <begin position="36"/>
        <end position="58"/>
    </location>
</feature>
<dbReference type="SUPFAM" id="SSF48317">
    <property type="entry name" value="Acid phosphatase/Vanadium-dependent haloperoxidase"/>
    <property type="match status" value="1"/>
</dbReference>
<evidence type="ECO:0000259" key="2">
    <source>
        <dbReference type="Pfam" id="PF01569"/>
    </source>
</evidence>
<dbReference type="RefSeq" id="WP_163317862.1">
    <property type="nucleotide sequence ID" value="NZ_JAAGAA010000017.1"/>
</dbReference>
<keyword evidence="1" id="KW-0812">Transmembrane</keyword>
<feature type="transmembrane region" description="Helical" evidence="1">
    <location>
        <begin position="96"/>
        <end position="119"/>
    </location>
</feature>
<evidence type="ECO:0000313" key="4">
    <source>
        <dbReference type="Proteomes" id="UP000482578"/>
    </source>
</evidence>
<evidence type="ECO:0000256" key="1">
    <source>
        <dbReference type="SAM" id="Phobius"/>
    </source>
</evidence>
<reference evidence="3 4" key="1">
    <citation type="submission" date="2020-02" db="EMBL/GenBank/DDBJ databases">
        <authorList>
            <person name="Yang Z."/>
        </authorList>
    </citation>
    <scope>NUCLEOTIDE SEQUENCE [LARGE SCALE GENOMIC DNA]</scope>
    <source>
        <strain evidence="3 4">HX-7-9</strain>
    </source>
</reference>
<feature type="domain" description="Phosphatidic acid phosphatase type 2/haloperoxidase" evidence="2">
    <location>
        <begin position="70"/>
        <end position="138"/>
    </location>
</feature>
<proteinExistence type="predicted"/>
<comment type="caution">
    <text evidence="3">The sequence shown here is derived from an EMBL/GenBank/DDBJ whole genome shotgun (WGS) entry which is preliminary data.</text>
</comment>
<organism evidence="3 4">
    <name type="scientific">Crenobacter caeni</name>
    <dbReference type="NCBI Taxonomy" id="2705474"/>
    <lineage>
        <taxon>Bacteria</taxon>
        <taxon>Pseudomonadati</taxon>
        <taxon>Pseudomonadota</taxon>
        <taxon>Betaproteobacteria</taxon>
        <taxon>Neisseriales</taxon>
        <taxon>Neisseriaceae</taxon>
        <taxon>Crenobacter</taxon>
    </lineage>
</organism>
<sequence>MWLFLTNAGDSAVTLPAALAIALAQAARGHLRSAGLWLLLLGAGGLLVLASKLAFLGWGVGVPALRFTGVSGHSYLAAAVLPVLGRQLWPRDSARALYGQLAGVLLALLVGVSRLMIGVHSVSEVASGLVLGLWVSAGYLKACEGAGTLPMRRLIGAGGALVLAGVLFGLQSPSHALVVHLAHYLAGRGHDW</sequence>
<dbReference type="Pfam" id="PF01569">
    <property type="entry name" value="PAP2"/>
    <property type="match status" value="1"/>
</dbReference>
<dbReference type="InterPro" id="IPR036938">
    <property type="entry name" value="PAP2/HPO_sf"/>
</dbReference>
<evidence type="ECO:0000313" key="3">
    <source>
        <dbReference type="EMBL" id="NDV14203.1"/>
    </source>
</evidence>
<dbReference type="EMBL" id="JAAGAA010000017">
    <property type="protein sequence ID" value="NDV14203.1"/>
    <property type="molecule type" value="Genomic_DNA"/>
</dbReference>
<dbReference type="Gene3D" id="1.20.144.10">
    <property type="entry name" value="Phosphatidic acid phosphatase type 2/haloperoxidase"/>
    <property type="match status" value="1"/>
</dbReference>
<keyword evidence="1" id="KW-0472">Membrane</keyword>
<accession>A0A6B2KW17</accession>
<keyword evidence="1" id="KW-1133">Transmembrane helix</keyword>
<dbReference type="Proteomes" id="UP000482578">
    <property type="component" value="Unassembled WGS sequence"/>
</dbReference>
<protein>
    <submittedName>
        <fullName evidence="3">Phosphatase PAP2 family protein</fullName>
    </submittedName>
</protein>
<gene>
    <name evidence="3" type="ORF">GZH52_15645</name>
</gene>
<keyword evidence="4" id="KW-1185">Reference proteome</keyword>
<name>A0A6B2KW17_9NEIS</name>